<feature type="transmembrane region" description="Helical" evidence="1">
    <location>
        <begin position="66"/>
        <end position="83"/>
    </location>
</feature>
<dbReference type="Proteomes" id="UP000282876">
    <property type="component" value="Unassembled WGS sequence"/>
</dbReference>
<dbReference type="AlphaFoldDB" id="A0A437APV1"/>
<proteinExistence type="predicted"/>
<keyword evidence="1" id="KW-1133">Transmembrane helix</keyword>
<name>A0A437APV1_9MICR</name>
<keyword evidence="3" id="KW-1185">Reference proteome</keyword>
<evidence type="ECO:0000313" key="3">
    <source>
        <dbReference type="Proteomes" id="UP000282876"/>
    </source>
</evidence>
<feature type="transmembrane region" description="Helical" evidence="1">
    <location>
        <begin position="36"/>
        <end position="54"/>
    </location>
</feature>
<sequence length="284" mass="33455">MANKRGSSRKNKSITVIVDTITNPEEEKWKKEFLTVYFWSDNFIQINLMLFLLLADSSLLSYLKIYLTYFLFIGIIFLINLFRKKDKTWSYQDIVESYDIGYRLLGLSCVLLYLYSNLAGIYGITIFLNTYKNNVFNYSTIFKFVSFTFLYMLVLFRHVLGIIYNIFKHLFNTNTSQVDVIQDSPIFKYLVIIWSTLAEIIILGGGTNASDILFYVSIFDLLTFLIPCAFVRKIEKEDLLPLKRKVYISYAFKIILNFLFLTDLAQEIFIYNLTTSDWQEYDLL</sequence>
<feature type="transmembrane region" description="Helical" evidence="1">
    <location>
        <begin position="212"/>
        <end position="231"/>
    </location>
</feature>
<keyword evidence="1" id="KW-0812">Transmembrane</keyword>
<evidence type="ECO:0000313" key="2">
    <source>
        <dbReference type="EMBL" id="RVD93128.1"/>
    </source>
</evidence>
<feature type="transmembrane region" description="Helical" evidence="1">
    <location>
        <begin position="252"/>
        <end position="274"/>
    </location>
</feature>
<dbReference type="VEuPathDB" id="MicrosporidiaDB:TUBRATIS_003470"/>
<feature type="transmembrane region" description="Helical" evidence="1">
    <location>
        <begin position="187"/>
        <end position="206"/>
    </location>
</feature>
<organism evidence="2 3">
    <name type="scientific">Tubulinosema ratisbonensis</name>
    <dbReference type="NCBI Taxonomy" id="291195"/>
    <lineage>
        <taxon>Eukaryota</taxon>
        <taxon>Fungi</taxon>
        <taxon>Fungi incertae sedis</taxon>
        <taxon>Microsporidia</taxon>
        <taxon>Tubulinosematoidea</taxon>
        <taxon>Tubulinosematidae</taxon>
        <taxon>Tubulinosema</taxon>
    </lineage>
</organism>
<keyword evidence="1" id="KW-0472">Membrane</keyword>
<feature type="transmembrane region" description="Helical" evidence="1">
    <location>
        <begin position="148"/>
        <end position="167"/>
    </location>
</feature>
<reference evidence="2 3" key="1">
    <citation type="submission" date="2018-10" db="EMBL/GenBank/DDBJ databases">
        <title>Draft genome sequence of the microsporidian Tubulinosema ratisbonensis.</title>
        <authorList>
            <person name="Polonais V."/>
            <person name="Peyretaillade E."/>
            <person name="Niehus S."/>
            <person name="Wawrzyniak I."/>
            <person name="Franchet A."/>
            <person name="Gaspin C."/>
            <person name="Reichstadt M."/>
            <person name="Belser C."/>
            <person name="Labadie K."/>
            <person name="Delbac F."/>
            <person name="Ferrandon D."/>
        </authorList>
    </citation>
    <scope>NUCLEOTIDE SEQUENCE [LARGE SCALE GENOMIC DNA]</scope>
    <source>
        <strain evidence="2 3">Franzen</strain>
    </source>
</reference>
<protein>
    <submittedName>
        <fullName evidence="2">Uncharacterized protein</fullName>
    </submittedName>
</protein>
<accession>A0A437APV1</accession>
<evidence type="ECO:0000256" key="1">
    <source>
        <dbReference type="SAM" id="Phobius"/>
    </source>
</evidence>
<dbReference type="EMBL" id="RCSS01000083">
    <property type="protein sequence ID" value="RVD93128.1"/>
    <property type="molecule type" value="Genomic_DNA"/>
</dbReference>
<gene>
    <name evidence="2" type="ORF">TUBRATIS_003470</name>
</gene>
<feature type="transmembrane region" description="Helical" evidence="1">
    <location>
        <begin position="104"/>
        <end position="128"/>
    </location>
</feature>
<comment type="caution">
    <text evidence="2">The sequence shown here is derived from an EMBL/GenBank/DDBJ whole genome shotgun (WGS) entry which is preliminary data.</text>
</comment>